<evidence type="ECO:0000256" key="5">
    <source>
        <dbReference type="ARBA" id="ARBA00022989"/>
    </source>
</evidence>
<keyword evidence="6" id="KW-0406">Ion transport</keyword>
<evidence type="ECO:0000256" key="8">
    <source>
        <dbReference type="SAM" id="Phobius"/>
    </source>
</evidence>
<feature type="transmembrane region" description="Helical" evidence="8">
    <location>
        <begin position="253"/>
        <end position="277"/>
    </location>
</feature>
<evidence type="ECO:0000256" key="4">
    <source>
        <dbReference type="ARBA" id="ARBA00022692"/>
    </source>
</evidence>
<organism evidence="9 10">
    <name type="scientific">Saponaria officinalis</name>
    <name type="common">Common soapwort</name>
    <name type="synonym">Lychnis saponaria</name>
    <dbReference type="NCBI Taxonomy" id="3572"/>
    <lineage>
        <taxon>Eukaryota</taxon>
        <taxon>Viridiplantae</taxon>
        <taxon>Streptophyta</taxon>
        <taxon>Embryophyta</taxon>
        <taxon>Tracheophyta</taxon>
        <taxon>Spermatophyta</taxon>
        <taxon>Magnoliopsida</taxon>
        <taxon>eudicotyledons</taxon>
        <taxon>Gunneridae</taxon>
        <taxon>Pentapetalae</taxon>
        <taxon>Caryophyllales</taxon>
        <taxon>Caryophyllaceae</taxon>
        <taxon>Caryophylleae</taxon>
        <taxon>Saponaria</taxon>
    </lineage>
</organism>
<gene>
    <name evidence="9" type="ORF">RND81_09G141300</name>
</gene>
<evidence type="ECO:0000313" key="9">
    <source>
        <dbReference type="EMBL" id="KAK9690625.1"/>
    </source>
</evidence>
<dbReference type="PANTHER" id="PTHR31064:SF30">
    <property type="entry name" value="HIGH-AFFINITY POTASSIUM TRANSPORT PROTEIN-RELATED"/>
    <property type="match status" value="1"/>
</dbReference>
<comment type="caution">
    <text evidence="9">The sequence shown here is derived from an EMBL/GenBank/DDBJ whole genome shotgun (WGS) entry which is preliminary data.</text>
</comment>
<feature type="transmembrane region" description="Helical" evidence="8">
    <location>
        <begin position="45"/>
        <end position="63"/>
    </location>
</feature>
<dbReference type="InterPro" id="IPR003445">
    <property type="entry name" value="Cat_transpt"/>
</dbReference>
<keyword evidence="10" id="KW-1185">Reference proteome</keyword>
<dbReference type="Pfam" id="PF02386">
    <property type="entry name" value="TrkH"/>
    <property type="match status" value="1"/>
</dbReference>
<protein>
    <submittedName>
        <fullName evidence="9">Uncharacterized protein</fullName>
    </submittedName>
</protein>
<comment type="similarity">
    <text evidence="2">Belongs to the TrkH potassium transport family. HKT (TC 2.A.38.3) subfamily.</text>
</comment>
<feature type="transmembrane region" description="Helical" evidence="8">
    <location>
        <begin position="105"/>
        <end position="125"/>
    </location>
</feature>
<feature type="transmembrane region" description="Helical" evidence="8">
    <location>
        <begin position="218"/>
        <end position="241"/>
    </location>
</feature>
<dbReference type="GO" id="GO:0005886">
    <property type="term" value="C:plasma membrane"/>
    <property type="evidence" value="ECO:0007669"/>
    <property type="project" value="TreeGrafter"/>
</dbReference>
<name>A0AAW1ILK8_SAPOF</name>
<evidence type="ECO:0000313" key="10">
    <source>
        <dbReference type="Proteomes" id="UP001443914"/>
    </source>
</evidence>
<evidence type="ECO:0000256" key="7">
    <source>
        <dbReference type="ARBA" id="ARBA00023136"/>
    </source>
</evidence>
<feature type="transmembrane region" description="Helical" evidence="8">
    <location>
        <begin position="416"/>
        <end position="436"/>
    </location>
</feature>
<proteinExistence type="inferred from homology"/>
<reference evidence="9" key="1">
    <citation type="submission" date="2024-03" db="EMBL/GenBank/DDBJ databases">
        <title>WGS assembly of Saponaria officinalis var. Norfolk2.</title>
        <authorList>
            <person name="Jenkins J."/>
            <person name="Shu S."/>
            <person name="Grimwood J."/>
            <person name="Barry K."/>
            <person name="Goodstein D."/>
            <person name="Schmutz J."/>
            <person name="Leebens-Mack J."/>
            <person name="Osbourn A."/>
        </authorList>
    </citation>
    <scope>NUCLEOTIDE SEQUENCE [LARGE SCALE GENOMIC DNA]</scope>
    <source>
        <strain evidence="9">JIC</strain>
    </source>
</reference>
<evidence type="ECO:0000256" key="1">
    <source>
        <dbReference type="ARBA" id="ARBA00004141"/>
    </source>
</evidence>
<dbReference type="Proteomes" id="UP001443914">
    <property type="component" value="Unassembled WGS sequence"/>
</dbReference>
<comment type="subcellular location">
    <subcellularLocation>
        <location evidence="1">Membrane</location>
        <topology evidence="1">Multi-pass membrane protein</topology>
    </subcellularLocation>
</comment>
<dbReference type="EMBL" id="JBDFQZ010000009">
    <property type="protein sequence ID" value="KAK9690625.1"/>
    <property type="molecule type" value="Genomic_DNA"/>
</dbReference>
<keyword evidence="7 8" id="KW-0472">Membrane</keyword>
<dbReference type="PANTHER" id="PTHR31064">
    <property type="entry name" value="POTASSIUM TRANSPORT PROTEIN DDB_G0292412-RELATED"/>
    <property type="match status" value="1"/>
</dbReference>
<evidence type="ECO:0000256" key="6">
    <source>
        <dbReference type="ARBA" id="ARBA00023065"/>
    </source>
</evidence>
<keyword evidence="4 8" id="KW-0812">Transmembrane</keyword>
<feature type="transmembrane region" description="Helical" evidence="8">
    <location>
        <begin position="312"/>
        <end position="333"/>
    </location>
</feature>
<dbReference type="GO" id="GO:0015081">
    <property type="term" value="F:sodium ion transmembrane transporter activity"/>
    <property type="evidence" value="ECO:0007669"/>
    <property type="project" value="TreeGrafter"/>
</dbReference>
<dbReference type="InterPro" id="IPR051143">
    <property type="entry name" value="TrkH_K-transport"/>
</dbReference>
<sequence length="527" mass="59609">MKNISIFNKLGHLQKSNNSPLRTICSTKSLISSLFHFIVSHAKPFWAHIFYFLVVTMFGYLGLKFSTPKSNYIPDDFDLFFTSASAATVASLSTVEMEVFSNTQLVIMTILIFLGGEIFISLLALQFKLVKLISSCLDKDNSFITDPQSNVELGTIINDNSFISEHNETTSSLQYKSIKSLGYVVMGYVLVVHALGIILVSMYICYTTSAKNVLENKGLVLQTFSIFTTVSTFANCGFVPTNENMIVFRNNPGLLLILIPLGLIGETLYPPCLRLIVYVLEKFTKKKEYTYILKNYEELDYGHLMSNIECRFLAGTVLVFLILQFMTFCVMEWSSQVMEGMRTYEKIVASLFQTANVRHAGESVVDLSIVSTAILVIFVVMMYFPPYTMFLPIGYEQQQETLQSNKSSTKHKKTNIIVKNVLFSQLSYLTIFVILLCVTERKSLKEDPLNFTLLNIVFEVISGYGSVGFSTGYSCKRRLKLDNFCIDKSYGLVGKFSKEGKFIIIVVMFYGRLKKFNMHGGKAWRLG</sequence>
<accession>A0AAW1ILK8</accession>
<keyword evidence="5 8" id="KW-1133">Transmembrane helix</keyword>
<dbReference type="AlphaFoldDB" id="A0AAW1ILK8"/>
<keyword evidence="3" id="KW-0813">Transport</keyword>
<feature type="transmembrane region" description="Helical" evidence="8">
    <location>
        <begin position="369"/>
        <end position="395"/>
    </location>
</feature>
<feature type="transmembrane region" description="Helical" evidence="8">
    <location>
        <begin position="181"/>
        <end position="206"/>
    </location>
</feature>
<feature type="transmembrane region" description="Helical" evidence="8">
    <location>
        <begin position="456"/>
        <end position="475"/>
    </location>
</feature>
<evidence type="ECO:0000256" key="3">
    <source>
        <dbReference type="ARBA" id="ARBA00022448"/>
    </source>
</evidence>
<evidence type="ECO:0000256" key="2">
    <source>
        <dbReference type="ARBA" id="ARBA00010864"/>
    </source>
</evidence>